<proteinExistence type="predicted"/>
<dbReference type="InterPro" id="IPR033134">
    <property type="entry name" value="Asp/Glu_racemase_AS_2"/>
</dbReference>
<dbReference type="InterPro" id="IPR001920">
    <property type="entry name" value="Asp/Glu_race"/>
</dbReference>
<protein>
    <submittedName>
        <fullName evidence="2">Glutamate racemase</fullName>
        <ecNumber evidence="2">5.1.1.3</ecNumber>
    </submittedName>
</protein>
<reference evidence="2" key="1">
    <citation type="submission" date="2019-08" db="EMBL/GenBank/DDBJ databases">
        <authorList>
            <person name="Kucharzyk K."/>
            <person name="Murdoch R.W."/>
            <person name="Higgins S."/>
            <person name="Loffler F."/>
        </authorList>
    </citation>
    <scope>NUCLEOTIDE SEQUENCE</scope>
</reference>
<dbReference type="PROSITE" id="PS00924">
    <property type="entry name" value="ASP_GLU_RACEMASE_2"/>
    <property type="match status" value="1"/>
</dbReference>
<evidence type="ECO:0000256" key="1">
    <source>
        <dbReference type="ARBA" id="ARBA00023235"/>
    </source>
</evidence>
<organism evidence="2">
    <name type="scientific">bioreactor metagenome</name>
    <dbReference type="NCBI Taxonomy" id="1076179"/>
    <lineage>
        <taxon>unclassified sequences</taxon>
        <taxon>metagenomes</taxon>
        <taxon>ecological metagenomes</taxon>
    </lineage>
</organism>
<dbReference type="AlphaFoldDB" id="A0A645DSA3"/>
<name>A0A645DSA3_9ZZZZ</name>
<dbReference type="GO" id="GO:0008881">
    <property type="term" value="F:glutamate racemase activity"/>
    <property type="evidence" value="ECO:0007669"/>
    <property type="project" value="UniProtKB-EC"/>
</dbReference>
<accession>A0A645DSA3</accession>
<dbReference type="SUPFAM" id="SSF53681">
    <property type="entry name" value="Aspartate/glutamate racemase"/>
    <property type="match status" value="2"/>
</dbReference>
<dbReference type="Gene3D" id="3.40.50.1860">
    <property type="match status" value="2"/>
</dbReference>
<evidence type="ECO:0000313" key="2">
    <source>
        <dbReference type="EMBL" id="MPM91342.1"/>
    </source>
</evidence>
<gene>
    <name evidence="2" type="primary">murI_23</name>
    <name evidence="2" type="ORF">SDC9_138470</name>
</gene>
<dbReference type="PANTHER" id="PTHR21198:SF2">
    <property type="entry name" value="GLUTAMATE RACEMASE"/>
    <property type="match status" value="1"/>
</dbReference>
<dbReference type="EMBL" id="VSSQ01038411">
    <property type="protein sequence ID" value="MPM91342.1"/>
    <property type="molecule type" value="Genomic_DNA"/>
</dbReference>
<keyword evidence="1 2" id="KW-0413">Isomerase</keyword>
<dbReference type="PANTHER" id="PTHR21198">
    <property type="entry name" value="GLUTAMATE RACEMASE"/>
    <property type="match status" value="1"/>
</dbReference>
<dbReference type="GO" id="GO:0009252">
    <property type="term" value="P:peptidoglycan biosynthetic process"/>
    <property type="evidence" value="ECO:0007669"/>
    <property type="project" value="TreeGrafter"/>
</dbReference>
<comment type="caution">
    <text evidence="2">The sequence shown here is derived from an EMBL/GenBank/DDBJ whole genome shotgun (WGS) entry which is preliminary data.</text>
</comment>
<sequence>MSKLGVFDSGLGGFSIAWAMRRTYPNQDIVFLADQQNLPYGNKTEEVLETIIYRNMQWFVQQGVTEVILACNTTSVLGLSAIIHDFPELKMIRIIDITVGQLKEPHPAELLVLATKVTIASHAYAQALKRIDPAVVVHEIPMPNLAKLIEDMADDQRLKLDFDQHLKPFEHSGLPVILGCTHYPLVEKQLTAYLGGIAYSSINPLLNNQKLYTRGSGCFICYTTGEPDAFRLKISRLFAADVEVLHAEI</sequence>
<dbReference type="EC" id="5.1.1.3" evidence="2"/>